<dbReference type="PANTHER" id="PTHR35008">
    <property type="entry name" value="BLL4482 PROTEIN-RELATED"/>
    <property type="match status" value="1"/>
</dbReference>
<dbReference type="EMBL" id="WHVL01000002">
    <property type="protein sequence ID" value="MCB8888797.1"/>
    <property type="molecule type" value="Genomic_DNA"/>
</dbReference>
<feature type="domain" description="Cytochrome c" evidence="12">
    <location>
        <begin position="182"/>
        <end position="291"/>
    </location>
</feature>
<dbReference type="Proteomes" id="UP001319882">
    <property type="component" value="Unassembled WGS sequence"/>
</dbReference>
<keyword evidence="14" id="KW-1185">Reference proteome</keyword>
<dbReference type="InterPro" id="IPR014353">
    <property type="entry name" value="Membr-bd_ADH_cyt_c"/>
</dbReference>
<dbReference type="SUPFAM" id="SSF46626">
    <property type="entry name" value="Cytochrome c"/>
    <property type="match status" value="3"/>
</dbReference>
<keyword evidence="7 9" id="KW-0408">Iron</keyword>
<keyword evidence="2" id="KW-1003">Cell membrane</keyword>
<evidence type="ECO:0000256" key="3">
    <source>
        <dbReference type="ARBA" id="ARBA00022617"/>
    </source>
</evidence>
<dbReference type="Pfam" id="PF13442">
    <property type="entry name" value="Cytochrome_CBB3"/>
    <property type="match status" value="1"/>
</dbReference>
<proteinExistence type="predicted"/>
<dbReference type="PIRSF" id="PIRSF000018">
    <property type="entry name" value="Mb_ADH_cyt_c"/>
    <property type="match status" value="1"/>
</dbReference>
<dbReference type="InterPro" id="IPR051459">
    <property type="entry name" value="Cytochrome_c-type_DH"/>
</dbReference>
<dbReference type="InterPro" id="IPR009056">
    <property type="entry name" value="Cyt_c-like_dom"/>
</dbReference>
<keyword evidence="4 9" id="KW-0479">Metal-binding</keyword>
<feature type="domain" description="Cytochrome c" evidence="12">
    <location>
        <begin position="36"/>
        <end position="139"/>
    </location>
</feature>
<evidence type="ECO:0000256" key="4">
    <source>
        <dbReference type="ARBA" id="ARBA00022723"/>
    </source>
</evidence>
<evidence type="ECO:0000256" key="1">
    <source>
        <dbReference type="ARBA" id="ARBA00004236"/>
    </source>
</evidence>
<evidence type="ECO:0000256" key="11">
    <source>
        <dbReference type="SAM" id="SignalP"/>
    </source>
</evidence>
<comment type="subcellular location">
    <subcellularLocation>
        <location evidence="1">Cell membrane</location>
    </subcellularLocation>
</comment>
<evidence type="ECO:0000259" key="12">
    <source>
        <dbReference type="PROSITE" id="PS51007"/>
    </source>
</evidence>
<keyword evidence="6" id="KW-0677">Repeat</keyword>
<name>A0ABS8DR50_9GAMM</name>
<keyword evidence="10" id="KW-1133">Transmembrane helix</keyword>
<evidence type="ECO:0000256" key="9">
    <source>
        <dbReference type="PROSITE-ProRule" id="PRU00433"/>
    </source>
</evidence>
<accession>A0ABS8DR50</accession>
<sequence>MVKPLYENPWYKALVLTLAPWIAGAALAQADTPSRELIQRGEAVSIAGDCAACHSEPGRPAYSGGHPIKSPLGTIYSTNITPSTDAGIGDYSLEQFSDALRRGVRADGRQLYPAMPYTAYAKMTDEDIEALYAYFMHGVEPASEAPPETELPFPFNLRFSMKAWNLLFLDSDPFEPDPERSEQWNRGAYLVQGATHCGTCHTPRNALMAEKSSQALAGGSLGTWYAPDITDDPETGIGGWSRRELVDYLRTGHSGNGATAAGPMLEAIDLSFSRMPEEDIEAIAVYLLPEAESEAPAEPASAERDAQTNIGQLIDDDTPAALDDITPGERVYRDQCAACHAPGGQGLNGLPALAGHPVLDKPNADNVAMAILEGVWPEHRQGMLGFADELGDQQIADVTNHLMSEFGQSDVRIDTARVAELRAGGAPSSLLMLARVGMGVAGIVVVVLLGVWLSRRRRRRTR</sequence>
<feature type="chain" id="PRO_5046977745" evidence="11">
    <location>
        <begin position="29"/>
        <end position="462"/>
    </location>
</feature>
<evidence type="ECO:0000256" key="2">
    <source>
        <dbReference type="ARBA" id="ARBA00022475"/>
    </source>
</evidence>
<evidence type="ECO:0000313" key="13">
    <source>
        <dbReference type="EMBL" id="MCB8888797.1"/>
    </source>
</evidence>
<comment type="caution">
    <text evidence="13">The sequence shown here is derived from an EMBL/GenBank/DDBJ whole genome shotgun (WGS) entry which is preliminary data.</text>
</comment>
<dbReference type="Pfam" id="PF00034">
    <property type="entry name" value="Cytochrom_C"/>
    <property type="match status" value="1"/>
</dbReference>
<evidence type="ECO:0000256" key="10">
    <source>
        <dbReference type="SAM" id="Phobius"/>
    </source>
</evidence>
<protein>
    <submittedName>
        <fullName evidence="13">Cytochrome c</fullName>
    </submittedName>
</protein>
<evidence type="ECO:0000256" key="7">
    <source>
        <dbReference type="ARBA" id="ARBA00023004"/>
    </source>
</evidence>
<keyword evidence="3 9" id="KW-0349">Heme</keyword>
<feature type="transmembrane region" description="Helical" evidence="10">
    <location>
        <begin position="430"/>
        <end position="453"/>
    </location>
</feature>
<gene>
    <name evidence="13" type="ORF">GEV37_06665</name>
</gene>
<feature type="domain" description="Cytochrome c" evidence="12">
    <location>
        <begin position="323"/>
        <end position="406"/>
    </location>
</feature>
<dbReference type="RefSeq" id="WP_227389460.1">
    <property type="nucleotide sequence ID" value="NZ_JBHSCJ010000010.1"/>
</dbReference>
<evidence type="ECO:0000256" key="5">
    <source>
        <dbReference type="ARBA" id="ARBA00022729"/>
    </source>
</evidence>
<organism evidence="13 14">
    <name type="scientific">Vreelandella malpeensis</name>
    <dbReference type="NCBI Taxonomy" id="1172368"/>
    <lineage>
        <taxon>Bacteria</taxon>
        <taxon>Pseudomonadati</taxon>
        <taxon>Pseudomonadota</taxon>
        <taxon>Gammaproteobacteria</taxon>
        <taxon>Oceanospirillales</taxon>
        <taxon>Halomonadaceae</taxon>
        <taxon>Vreelandella</taxon>
    </lineage>
</organism>
<evidence type="ECO:0000256" key="8">
    <source>
        <dbReference type="ARBA" id="ARBA00023136"/>
    </source>
</evidence>
<evidence type="ECO:0000256" key="6">
    <source>
        <dbReference type="ARBA" id="ARBA00022737"/>
    </source>
</evidence>
<reference evidence="13 14" key="1">
    <citation type="journal article" date="2021" name="Sci. Rep.">
        <title>Genome analysis of a halophilic bacterium Halomonas malpeensis YU-PRIM-29(T) reveals its exopolysaccharide and pigment producing capabilities.</title>
        <authorList>
            <person name="Athmika"/>
            <person name="Ghate S.D."/>
            <person name="Arun A.B."/>
            <person name="Rao S.S."/>
            <person name="Kumar S.T.A."/>
            <person name="Kandiyil M.K."/>
            <person name="Saptami K."/>
            <person name="Rekha P.D."/>
        </authorList>
    </citation>
    <scope>NUCLEOTIDE SEQUENCE [LARGE SCALE GENOMIC DNA]</scope>
    <source>
        <strain evidence="14">prim 29</strain>
    </source>
</reference>
<dbReference type="PROSITE" id="PS51007">
    <property type="entry name" value="CYTC"/>
    <property type="match status" value="3"/>
</dbReference>
<feature type="signal peptide" evidence="11">
    <location>
        <begin position="1"/>
        <end position="28"/>
    </location>
</feature>
<dbReference type="Gene3D" id="1.10.760.10">
    <property type="entry name" value="Cytochrome c-like domain"/>
    <property type="match status" value="2"/>
</dbReference>
<evidence type="ECO:0000313" key="14">
    <source>
        <dbReference type="Proteomes" id="UP001319882"/>
    </source>
</evidence>
<dbReference type="InterPro" id="IPR036909">
    <property type="entry name" value="Cyt_c-like_dom_sf"/>
</dbReference>
<keyword evidence="5 11" id="KW-0732">Signal</keyword>
<keyword evidence="10" id="KW-0812">Transmembrane</keyword>
<dbReference type="PANTHER" id="PTHR35008:SF8">
    <property type="entry name" value="ALCOHOL DEHYDROGENASE CYTOCHROME C SUBUNIT"/>
    <property type="match status" value="1"/>
</dbReference>
<keyword evidence="8 10" id="KW-0472">Membrane</keyword>